<evidence type="ECO:0000256" key="2">
    <source>
        <dbReference type="SAM" id="MobiDB-lite"/>
    </source>
</evidence>
<feature type="compositionally biased region" description="Basic and acidic residues" evidence="2">
    <location>
        <begin position="285"/>
        <end position="294"/>
    </location>
</feature>
<feature type="region of interest" description="Disordered" evidence="2">
    <location>
        <begin position="205"/>
        <end position="501"/>
    </location>
</feature>
<feature type="compositionally biased region" description="Basic and acidic residues" evidence="2">
    <location>
        <begin position="554"/>
        <end position="571"/>
    </location>
</feature>
<dbReference type="OrthoDB" id="3069722at2759"/>
<feature type="compositionally biased region" description="Gly residues" evidence="2">
    <location>
        <begin position="891"/>
        <end position="900"/>
    </location>
</feature>
<sequence length="960" mass="104776">MAEAVYASDDSEGRVVNQIEFPLFLHSTLQQEQQQRHQERRRSSSHSRTASTATHNKSSELRSLRRTLERLIPQLNAEKRRAEEAEAQVLLYSQKFRQLNEERRKWEWESHTLEGELTLYKIRYDEAQREILKARETNAALQTQVDAAEDVAKRARGDARKVKEALEVWKAREEGRRLGFEAGWNRAREEFGIVPQHALEYTEPELPEFGNTDDDGETMSYRTYPPPRGLVSFPEIPIVDPPLQHPPPPAAPPPEEYQPPPQPFMPTPAIQTYALSIPPPEQTDFDNRPPEPTRRLSSRKRQQQHPPQNQNAPRAHAQPPPPLRPEHPPTRSHPRSHSPLSPIQRTPSPRPPDNYIPTATGEDGHIHIALPPPHDLVEYPPSPLMGMGMGMGSRSVEGGMGASGRTHQPGVQLYDQGPVQSDSDGRKRPYTSSKGKARATESWYNEQGQVDSREVVNLDDHPSETGRGPSPSDTIPGGGGGESWYQARPAPSSASGWDTRSMASSIGVGSGKILLDAWGVPIPPSPPHESKMAGMVRGGIGNTLKNMLFMGRNKSKDREEKGLSVIREDAGLSRQGSLTLQQRPPQQPPPPATSMGQSRYEDEDDGGGGDQRRPDRNVPPPSMNGRPGPRPVPGARYGNGPPRNVRVPVQLTVPAPLSPPSQHHRQQQQRGQRRGYPPPARYGHGRATSLGSNTSSSFYAPTGPPPAREEERSESAGYGYGRPNLVSGVNPQQPPHGVSSPPVSISVQPPSNSPSEAPAALNRSPYISPGRPNSGVPLPQPGAGAGYNRPRSTSLDLGGSGGYNGERENRGFNARSKTPISQVGNKTSAGGNEALPNPHSHSHSSHHRRAESFGTLTPNSFNGNEHLPGGGGGSSHHRMRSESTIGEGTREGGGGGGGGVEPSPLKRATSSMSVRSANSQYSHFNPETYMDPAYYVVDTDPQQQQQSSRAQSRASRRSNR</sequence>
<feature type="region of interest" description="Disordered" evidence="2">
    <location>
        <begin position="553"/>
        <end position="960"/>
    </location>
</feature>
<keyword evidence="4" id="KW-1185">Reference proteome</keyword>
<feature type="compositionally biased region" description="Polar residues" evidence="2">
    <location>
        <begin position="815"/>
        <end position="830"/>
    </location>
</feature>
<gene>
    <name evidence="3" type="ORF">D9757_013903</name>
</gene>
<feature type="compositionally biased region" description="Low complexity" evidence="2">
    <location>
        <begin position="304"/>
        <end position="317"/>
    </location>
</feature>
<dbReference type="PANTHER" id="PTHR45691:SF6">
    <property type="entry name" value="PROTEIN DIAPHANOUS"/>
    <property type="match status" value="1"/>
</dbReference>
<evidence type="ECO:0000313" key="3">
    <source>
        <dbReference type="EMBL" id="KAF5344622.1"/>
    </source>
</evidence>
<dbReference type="GO" id="GO:0030041">
    <property type="term" value="P:actin filament polymerization"/>
    <property type="evidence" value="ECO:0007669"/>
    <property type="project" value="TreeGrafter"/>
</dbReference>
<dbReference type="EMBL" id="JAACJN010000399">
    <property type="protein sequence ID" value="KAF5344622.1"/>
    <property type="molecule type" value="Genomic_DNA"/>
</dbReference>
<feature type="compositionally biased region" description="Polar residues" evidence="2">
    <location>
        <begin position="854"/>
        <end position="863"/>
    </location>
</feature>
<reference evidence="3 4" key="1">
    <citation type="journal article" date="2020" name="ISME J.">
        <title>Uncovering the hidden diversity of litter-decomposition mechanisms in mushroom-forming fungi.</title>
        <authorList>
            <person name="Floudas D."/>
            <person name="Bentzer J."/>
            <person name="Ahren D."/>
            <person name="Johansson T."/>
            <person name="Persson P."/>
            <person name="Tunlid A."/>
        </authorList>
    </citation>
    <scope>NUCLEOTIDE SEQUENCE [LARGE SCALE GENOMIC DNA]</scope>
    <source>
        <strain evidence="3 4">CBS 406.79</strain>
    </source>
</reference>
<feature type="region of interest" description="Disordered" evidence="2">
    <location>
        <begin position="30"/>
        <end position="63"/>
    </location>
</feature>
<feature type="compositionally biased region" description="Pro residues" evidence="2">
    <location>
        <begin position="239"/>
        <end position="266"/>
    </location>
</feature>
<dbReference type="PANTHER" id="PTHR45691">
    <property type="entry name" value="PROTEIN DIAPHANOUS"/>
    <property type="match status" value="1"/>
</dbReference>
<protein>
    <submittedName>
        <fullName evidence="3">Uncharacterized protein</fullName>
    </submittedName>
</protein>
<evidence type="ECO:0000256" key="1">
    <source>
        <dbReference type="SAM" id="Coils"/>
    </source>
</evidence>
<feature type="compositionally biased region" description="Low complexity" evidence="2">
    <location>
        <begin position="46"/>
        <end position="55"/>
    </location>
</feature>
<dbReference type="GO" id="GO:0005884">
    <property type="term" value="C:actin filament"/>
    <property type="evidence" value="ECO:0007669"/>
    <property type="project" value="TreeGrafter"/>
</dbReference>
<feature type="compositionally biased region" description="Basic residues" evidence="2">
    <location>
        <begin position="662"/>
        <end position="673"/>
    </location>
</feature>
<feature type="compositionally biased region" description="Acidic residues" evidence="2">
    <location>
        <begin position="205"/>
        <end position="217"/>
    </location>
</feature>
<feature type="compositionally biased region" description="Basic and acidic residues" evidence="2">
    <location>
        <begin position="451"/>
        <end position="464"/>
    </location>
</feature>
<accession>A0A8H5FQ19</accession>
<organism evidence="3 4">
    <name type="scientific">Collybiopsis confluens</name>
    <dbReference type="NCBI Taxonomy" id="2823264"/>
    <lineage>
        <taxon>Eukaryota</taxon>
        <taxon>Fungi</taxon>
        <taxon>Dikarya</taxon>
        <taxon>Basidiomycota</taxon>
        <taxon>Agaricomycotina</taxon>
        <taxon>Agaricomycetes</taxon>
        <taxon>Agaricomycetidae</taxon>
        <taxon>Agaricales</taxon>
        <taxon>Marasmiineae</taxon>
        <taxon>Omphalotaceae</taxon>
        <taxon>Collybiopsis</taxon>
    </lineage>
</organism>
<feature type="compositionally biased region" description="Low complexity" evidence="2">
    <location>
        <begin position="735"/>
        <end position="760"/>
    </location>
</feature>
<feature type="compositionally biased region" description="Polar residues" evidence="2">
    <location>
        <begin position="492"/>
        <end position="501"/>
    </location>
</feature>
<keyword evidence="1" id="KW-0175">Coiled coil</keyword>
<feature type="compositionally biased region" description="Basic residues" evidence="2">
    <location>
        <begin position="840"/>
        <end position="849"/>
    </location>
</feature>
<feature type="compositionally biased region" description="Polar residues" evidence="2">
    <location>
        <begin position="908"/>
        <end position="925"/>
    </location>
</feature>
<feature type="coiled-coil region" evidence="1">
    <location>
        <begin position="65"/>
        <end position="165"/>
    </location>
</feature>
<feature type="compositionally biased region" description="Pro residues" evidence="2">
    <location>
        <begin position="617"/>
        <end position="632"/>
    </location>
</feature>
<proteinExistence type="predicted"/>
<dbReference type="AlphaFoldDB" id="A0A8H5FQ19"/>
<name>A0A8H5FQ19_9AGAR</name>
<feature type="compositionally biased region" description="Low complexity" evidence="2">
    <location>
        <begin position="942"/>
        <end position="953"/>
    </location>
</feature>
<feature type="compositionally biased region" description="Polar residues" evidence="2">
    <location>
        <begin position="689"/>
        <end position="699"/>
    </location>
</feature>
<dbReference type="InterPro" id="IPR051412">
    <property type="entry name" value="Formin_Homology_Diaphanous_sf"/>
</dbReference>
<comment type="caution">
    <text evidence="3">The sequence shown here is derived from an EMBL/GenBank/DDBJ whole genome shotgun (WGS) entry which is preliminary data.</text>
</comment>
<evidence type="ECO:0000313" key="4">
    <source>
        <dbReference type="Proteomes" id="UP000518752"/>
    </source>
</evidence>
<dbReference type="Proteomes" id="UP000518752">
    <property type="component" value="Unassembled WGS sequence"/>
</dbReference>